<evidence type="ECO:0000256" key="3">
    <source>
        <dbReference type="ARBA" id="ARBA00022475"/>
    </source>
</evidence>
<dbReference type="KEGG" id="msu:MS0977"/>
<keyword evidence="6 9" id="KW-0029">Amino-acid transport</keyword>
<feature type="transmembrane region" description="Helical" evidence="9">
    <location>
        <begin position="226"/>
        <end position="244"/>
    </location>
</feature>
<dbReference type="Pfam" id="PF03222">
    <property type="entry name" value="Trp_Tyr_perm"/>
    <property type="match status" value="1"/>
</dbReference>
<keyword evidence="8 9" id="KW-0472">Membrane</keyword>
<feature type="transmembrane region" description="Helical" evidence="9">
    <location>
        <begin position="160"/>
        <end position="181"/>
    </location>
</feature>
<feature type="transmembrane region" description="Helical" evidence="9">
    <location>
        <begin position="193"/>
        <end position="214"/>
    </location>
</feature>
<keyword evidence="5 9" id="KW-0812">Transmembrane</keyword>
<comment type="function">
    <text evidence="9">Involved in transporting aromatic amino acids across the cytoplasmic membrane.</text>
</comment>
<evidence type="ECO:0000256" key="4">
    <source>
        <dbReference type="ARBA" id="ARBA00022519"/>
    </source>
</evidence>
<accession>Q65TX6</accession>
<evidence type="ECO:0000256" key="6">
    <source>
        <dbReference type="ARBA" id="ARBA00022970"/>
    </source>
</evidence>
<keyword evidence="2 9" id="KW-0813">Transport</keyword>
<dbReference type="InterPro" id="IPR013059">
    <property type="entry name" value="Trp_tyr_transpt"/>
</dbReference>
<feature type="transmembrane region" description="Helical" evidence="9">
    <location>
        <begin position="46"/>
        <end position="68"/>
    </location>
</feature>
<dbReference type="EMBL" id="AE016827">
    <property type="protein sequence ID" value="AAU37584.1"/>
    <property type="molecule type" value="Genomic_DNA"/>
</dbReference>
<feature type="transmembrane region" description="Helical" evidence="9">
    <location>
        <begin position="383"/>
        <end position="406"/>
    </location>
</feature>
<dbReference type="GO" id="GO:0003333">
    <property type="term" value="P:amino acid transmembrane transport"/>
    <property type="evidence" value="ECO:0007669"/>
    <property type="project" value="InterPro"/>
</dbReference>
<dbReference type="GO" id="GO:0005886">
    <property type="term" value="C:plasma membrane"/>
    <property type="evidence" value="ECO:0007669"/>
    <property type="project" value="UniProtKB-SubCell"/>
</dbReference>
<protein>
    <recommendedName>
        <fullName evidence="9">Aromatic amino acid permease</fullName>
    </recommendedName>
</protein>
<name>Q65TX6_MANSM</name>
<dbReference type="NCBIfam" id="TIGR00837">
    <property type="entry name" value="araaP"/>
    <property type="match status" value="1"/>
</dbReference>
<keyword evidence="3 9" id="KW-1003">Cell membrane</keyword>
<dbReference type="Gene3D" id="1.20.1740.10">
    <property type="entry name" value="Amino acid/polyamine transporter I"/>
    <property type="match status" value="1"/>
</dbReference>
<evidence type="ECO:0000256" key="9">
    <source>
        <dbReference type="RuleBase" id="RU367149"/>
    </source>
</evidence>
<evidence type="ECO:0000256" key="7">
    <source>
        <dbReference type="ARBA" id="ARBA00022989"/>
    </source>
</evidence>
<keyword evidence="7 9" id="KW-1133">Transmembrane helix</keyword>
<feature type="transmembrane region" description="Helical" evidence="9">
    <location>
        <begin position="322"/>
        <end position="342"/>
    </location>
</feature>
<feature type="transmembrane region" description="Helical" evidence="9">
    <location>
        <begin position="132"/>
        <end position="153"/>
    </location>
</feature>
<evidence type="ECO:0000256" key="5">
    <source>
        <dbReference type="ARBA" id="ARBA00022692"/>
    </source>
</evidence>
<dbReference type="STRING" id="221988.MS0977"/>
<keyword evidence="11" id="KW-1185">Reference proteome</keyword>
<feature type="transmembrane region" description="Helical" evidence="9">
    <location>
        <begin position="88"/>
        <end position="112"/>
    </location>
</feature>
<dbReference type="HOGENOM" id="CLU_038102_3_0_6"/>
<evidence type="ECO:0000256" key="1">
    <source>
        <dbReference type="ARBA" id="ARBA00004429"/>
    </source>
</evidence>
<dbReference type="PANTHER" id="PTHR46997:SF2">
    <property type="entry name" value="TYROSINE-SPECIFIC TRANSPORT SYSTEM"/>
    <property type="match status" value="1"/>
</dbReference>
<gene>
    <name evidence="10" type="primary">sdaC</name>
    <name evidence="10" type="ordered locus">MS0977</name>
</gene>
<dbReference type="eggNOG" id="COG0814">
    <property type="taxonomic scope" value="Bacteria"/>
</dbReference>
<evidence type="ECO:0000256" key="8">
    <source>
        <dbReference type="ARBA" id="ARBA00023136"/>
    </source>
</evidence>
<dbReference type="AlphaFoldDB" id="Q65TX6"/>
<organism evidence="10 11">
    <name type="scientific">Mannheimia succiniciproducens (strain KCTC 0769BP / MBEL55E)</name>
    <dbReference type="NCBI Taxonomy" id="221988"/>
    <lineage>
        <taxon>Bacteria</taxon>
        <taxon>Pseudomonadati</taxon>
        <taxon>Pseudomonadota</taxon>
        <taxon>Gammaproteobacteria</taxon>
        <taxon>Pasteurellales</taxon>
        <taxon>Pasteurellaceae</taxon>
        <taxon>Basfia</taxon>
    </lineage>
</organism>
<evidence type="ECO:0000313" key="11">
    <source>
        <dbReference type="Proteomes" id="UP000000607"/>
    </source>
</evidence>
<feature type="transmembrane region" description="Helical" evidence="9">
    <location>
        <begin position="348"/>
        <end position="371"/>
    </location>
</feature>
<reference evidence="10 11" key="1">
    <citation type="journal article" date="2004" name="Nat. Biotechnol.">
        <title>The genome sequence of the capnophilic rumen bacterium Mannheimia succiniciproducens.</title>
        <authorList>
            <person name="Hong S.H."/>
            <person name="Kim J.S."/>
            <person name="Lee S.Y."/>
            <person name="In Y.H."/>
            <person name="Choi S.S."/>
            <person name="Rih J.-K."/>
            <person name="Kim C.H."/>
            <person name="Jeong H."/>
            <person name="Hur C.G."/>
            <person name="Kim J.J."/>
        </authorList>
    </citation>
    <scope>NUCLEOTIDE SEQUENCE [LARGE SCALE GENOMIC DNA]</scope>
    <source>
        <strain evidence="11">KCTC 0769BP / MBEL55E</strain>
    </source>
</reference>
<sequence length="416" mass="45007">MLHIILTLNRKFKMKNKTFGSALLVAGTTIGAGMLAMPLTSAEMGFTYTMALLFLLWILLSYSALLFVEVYQTVQRKDAGIATLAEQYFGMVGRVLATLSLVIFMYAILSAYVTGGGSLLAGVLPFLGEHAAPISIIAFTVILGIFIVISTGAVDGLTRLLFMIKLVAFVLVLTMMLPLVQGENLMAMPLKEFLIISASPVFFTSFGFHVIIPSINNYLDGNIKRLRAAIIGGTALPLVAYILWQMATHGVFPQAKFVEIINNDPTLNGLVDATYHVTGSNLISGSVRLFSTLALVTSFLGVSLSLFDCLDDLLKRINIKAGRLALGVLTFLPPLAFALFYPEGFIAALGYAGQMFTFYGLVLPVGLAWRARKLHPNLPYRVIGGNLTLLIALLLGLLIMNVPFLIEGGYLPKVIG</sequence>
<dbReference type="PANTHER" id="PTHR46997">
    <property type="entry name" value="LOW AFFINITY TRYPTOPHAN PERMEASE-RELATED"/>
    <property type="match status" value="1"/>
</dbReference>
<comment type="subcellular location">
    <subcellularLocation>
        <location evidence="1 9">Cell inner membrane</location>
        <topology evidence="1 9">Multi-pass membrane protein</topology>
    </subcellularLocation>
</comment>
<feature type="transmembrane region" description="Helical" evidence="9">
    <location>
        <begin position="21"/>
        <end position="40"/>
    </location>
</feature>
<proteinExistence type="inferred from homology"/>
<evidence type="ECO:0000256" key="2">
    <source>
        <dbReference type="ARBA" id="ARBA00022448"/>
    </source>
</evidence>
<dbReference type="InterPro" id="IPR018227">
    <property type="entry name" value="Amino_acid_transport_2"/>
</dbReference>
<evidence type="ECO:0000313" key="10">
    <source>
        <dbReference type="EMBL" id="AAU37584.1"/>
    </source>
</evidence>
<dbReference type="GO" id="GO:0015173">
    <property type="term" value="F:aromatic amino acid transmembrane transporter activity"/>
    <property type="evidence" value="ECO:0007669"/>
    <property type="project" value="UniProtKB-UniRule"/>
</dbReference>
<keyword evidence="4 9" id="KW-0997">Cell inner membrane</keyword>
<feature type="transmembrane region" description="Helical" evidence="9">
    <location>
        <begin position="289"/>
        <end position="310"/>
    </location>
</feature>
<comment type="similarity">
    <text evidence="9">Belongs to the amino acid/polyamine transporter 2 family. Mtr/TnaB/TyrP permease subfamily.</text>
</comment>
<dbReference type="PRINTS" id="PR00166">
    <property type="entry name" value="AROAAPRMEASE"/>
</dbReference>
<dbReference type="Proteomes" id="UP000000607">
    <property type="component" value="Chromosome"/>
</dbReference>